<gene>
    <name evidence="5" type="ORF">GA0070623_4719</name>
</gene>
<keyword evidence="3 4" id="KW-0326">Glycosidase</keyword>
<keyword evidence="2 4" id="KW-0378">Hydrolase</keyword>
<reference evidence="6" key="1">
    <citation type="submission" date="2016-06" db="EMBL/GenBank/DDBJ databases">
        <authorList>
            <person name="Varghese N."/>
            <person name="Submissions Spin"/>
        </authorList>
    </citation>
    <scope>NUCLEOTIDE SEQUENCE [LARGE SCALE GENOMIC DNA]</scope>
    <source>
        <strain evidence="6">DSM 44983</strain>
    </source>
</reference>
<organism evidence="5 6">
    <name type="scientific">Micromonospora rifamycinica</name>
    <dbReference type="NCBI Taxonomy" id="291594"/>
    <lineage>
        <taxon>Bacteria</taxon>
        <taxon>Bacillati</taxon>
        <taxon>Actinomycetota</taxon>
        <taxon>Actinomycetes</taxon>
        <taxon>Micromonosporales</taxon>
        <taxon>Micromonosporaceae</taxon>
        <taxon>Micromonospora</taxon>
    </lineage>
</organism>
<evidence type="ECO:0000256" key="2">
    <source>
        <dbReference type="ARBA" id="ARBA00022801"/>
    </source>
</evidence>
<comment type="similarity">
    <text evidence="1 4">Belongs to the glycosyl hydrolase 26 family.</text>
</comment>
<protein>
    <submittedName>
        <fullName evidence="5">Glycosyl hydrolase family 26</fullName>
    </submittedName>
</protein>
<dbReference type="GO" id="GO:0006080">
    <property type="term" value="P:substituted mannan metabolic process"/>
    <property type="evidence" value="ECO:0007669"/>
    <property type="project" value="InterPro"/>
</dbReference>
<evidence type="ECO:0000256" key="1">
    <source>
        <dbReference type="ARBA" id="ARBA00007754"/>
    </source>
</evidence>
<dbReference type="PANTHER" id="PTHR40079:SF4">
    <property type="entry name" value="GH26 DOMAIN-CONTAINING PROTEIN-RELATED"/>
    <property type="match status" value="1"/>
</dbReference>
<evidence type="ECO:0000256" key="4">
    <source>
        <dbReference type="PROSITE-ProRule" id="PRU01100"/>
    </source>
</evidence>
<keyword evidence="6" id="KW-1185">Reference proteome</keyword>
<dbReference type="Gene3D" id="3.20.20.80">
    <property type="entry name" value="Glycosidases"/>
    <property type="match status" value="1"/>
</dbReference>
<proteinExistence type="inferred from homology"/>
<dbReference type="OrthoDB" id="9816550at2"/>
<accession>A0A109IGA6</accession>
<dbReference type="PANTHER" id="PTHR40079">
    <property type="entry name" value="MANNAN ENDO-1,4-BETA-MANNOSIDASE E-RELATED"/>
    <property type="match status" value="1"/>
</dbReference>
<dbReference type="Pfam" id="PF02156">
    <property type="entry name" value="Glyco_hydro_26"/>
    <property type="match status" value="1"/>
</dbReference>
<dbReference type="RefSeq" id="WP_067314124.1">
    <property type="nucleotide sequence ID" value="NZ_LRMV01000188.1"/>
</dbReference>
<dbReference type="Proteomes" id="UP000198226">
    <property type="component" value="Chromosome I"/>
</dbReference>
<sequence>MTSRQLFTVMTIFVIGVFGYAALAPGPVSRPARLATAPSVAAPPTGPPPAYDVRPLTRPAGRYLGVALNGAPQDMSRVDRFADLVGRKPNIVTIYESFDDEFAAAEVRRVHRYGALPIVRWEPFTVKLKDIAAGRHDPYLVEFAVAVRRLNLPVALTVAHEMNGHWYSWGAHDNRARDFVAAWRHIHAVFAQADATNVIWAWTPNVVNPVPSVKLAPLYPGDAYVDWVGIDGYFTRRGEQTFDGLFGPTITQVRRFTDRPLLIVETGSEPGAMRRRAVDELFTAIRKRSDLLGFVYFNQKGSGDWVIDSDRPALAAYRAGAAADPRTGFRVG</sequence>
<dbReference type="EMBL" id="LT607752">
    <property type="protein sequence ID" value="SCG79670.1"/>
    <property type="molecule type" value="Genomic_DNA"/>
</dbReference>
<evidence type="ECO:0000256" key="3">
    <source>
        <dbReference type="ARBA" id="ARBA00023295"/>
    </source>
</evidence>
<name>A0A109IGA6_9ACTN</name>
<dbReference type="GO" id="GO:0016985">
    <property type="term" value="F:mannan endo-1,4-beta-mannosidase activity"/>
    <property type="evidence" value="ECO:0007669"/>
    <property type="project" value="InterPro"/>
</dbReference>
<dbReference type="SUPFAM" id="SSF51445">
    <property type="entry name" value="(Trans)glycosidases"/>
    <property type="match status" value="1"/>
</dbReference>
<feature type="active site" description="Proton donor" evidence="4">
    <location>
        <position position="161"/>
    </location>
</feature>
<dbReference type="AlphaFoldDB" id="A0A109IGA6"/>
<dbReference type="InterPro" id="IPR017853">
    <property type="entry name" value="GH"/>
</dbReference>
<evidence type="ECO:0000313" key="5">
    <source>
        <dbReference type="EMBL" id="SCG79670.1"/>
    </source>
</evidence>
<dbReference type="InterPro" id="IPR022790">
    <property type="entry name" value="GH26_dom"/>
</dbReference>
<feature type="active site" description="Nucleophile" evidence="4">
    <location>
        <position position="265"/>
    </location>
</feature>
<evidence type="ECO:0000313" key="6">
    <source>
        <dbReference type="Proteomes" id="UP000198226"/>
    </source>
</evidence>
<dbReference type="PROSITE" id="PS51764">
    <property type="entry name" value="GH26"/>
    <property type="match status" value="1"/>
</dbReference>
<dbReference type="InterPro" id="IPR000805">
    <property type="entry name" value="Glyco_hydro_26"/>
</dbReference>